<dbReference type="Proteomes" id="UP001066276">
    <property type="component" value="Chromosome 3_2"/>
</dbReference>
<proteinExistence type="predicted"/>
<evidence type="ECO:0000313" key="3">
    <source>
        <dbReference type="Proteomes" id="UP001066276"/>
    </source>
</evidence>
<protein>
    <submittedName>
        <fullName evidence="2">Uncharacterized protein</fullName>
    </submittedName>
</protein>
<accession>A0AAV7TU19</accession>
<name>A0AAV7TU19_PLEWA</name>
<evidence type="ECO:0000256" key="1">
    <source>
        <dbReference type="SAM" id="MobiDB-lite"/>
    </source>
</evidence>
<organism evidence="2 3">
    <name type="scientific">Pleurodeles waltl</name>
    <name type="common">Iberian ribbed newt</name>
    <dbReference type="NCBI Taxonomy" id="8319"/>
    <lineage>
        <taxon>Eukaryota</taxon>
        <taxon>Metazoa</taxon>
        <taxon>Chordata</taxon>
        <taxon>Craniata</taxon>
        <taxon>Vertebrata</taxon>
        <taxon>Euteleostomi</taxon>
        <taxon>Amphibia</taxon>
        <taxon>Batrachia</taxon>
        <taxon>Caudata</taxon>
        <taxon>Salamandroidea</taxon>
        <taxon>Salamandridae</taxon>
        <taxon>Pleurodelinae</taxon>
        <taxon>Pleurodeles</taxon>
    </lineage>
</organism>
<sequence length="150" mass="16141">MQYSSAMGCHSECLRCRPANICKAGVKLGRGQRRRGVPEQPRSAEPRRAPRQVRHRKNSSDPGDGPRPLPPQRRVPQDGDLPDLRLPLVSRGLLQNSTERQRPGGGAGPRLQEADPPAAGADTAGHQLLLGARWDPGVAERITASASAPE</sequence>
<comment type="caution">
    <text evidence="2">The sequence shown here is derived from an EMBL/GenBank/DDBJ whole genome shotgun (WGS) entry which is preliminary data.</text>
</comment>
<dbReference type="AlphaFoldDB" id="A0AAV7TU19"/>
<feature type="compositionally biased region" description="Low complexity" evidence="1">
    <location>
        <begin position="114"/>
        <end position="125"/>
    </location>
</feature>
<gene>
    <name evidence="2" type="ORF">NDU88_004949</name>
</gene>
<feature type="region of interest" description="Disordered" evidence="1">
    <location>
        <begin position="28"/>
        <end position="127"/>
    </location>
</feature>
<reference evidence="2" key="1">
    <citation type="journal article" date="2022" name="bioRxiv">
        <title>Sequencing and chromosome-scale assembly of the giantPleurodeles waltlgenome.</title>
        <authorList>
            <person name="Brown T."/>
            <person name="Elewa A."/>
            <person name="Iarovenko S."/>
            <person name="Subramanian E."/>
            <person name="Araus A.J."/>
            <person name="Petzold A."/>
            <person name="Susuki M."/>
            <person name="Suzuki K.-i.T."/>
            <person name="Hayashi T."/>
            <person name="Toyoda A."/>
            <person name="Oliveira C."/>
            <person name="Osipova E."/>
            <person name="Leigh N.D."/>
            <person name="Simon A."/>
            <person name="Yun M.H."/>
        </authorList>
    </citation>
    <scope>NUCLEOTIDE SEQUENCE</scope>
    <source>
        <strain evidence="2">20211129_DDA</strain>
        <tissue evidence="2">Liver</tissue>
    </source>
</reference>
<dbReference type="EMBL" id="JANPWB010000006">
    <property type="protein sequence ID" value="KAJ1179715.1"/>
    <property type="molecule type" value="Genomic_DNA"/>
</dbReference>
<keyword evidence="3" id="KW-1185">Reference proteome</keyword>
<evidence type="ECO:0000313" key="2">
    <source>
        <dbReference type="EMBL" id="KAJ1179715.1"/>
    </source>
</evidence>